<feature type="transmembrane region" description="Helical" evidence="1">
    <location>
        <begin position="6"/>
        <end position="35"/>
    </location>
</feature>
<organism evidence="4">
    <name type="scientific">uncultured Desulfobacterium sp</name>
    <dbReference type="NCBI Taxonomy" id="201089"/>
    <lineage>
        <taxon>Bacteria</taxon>
        <taxon>Pseudomonadati</taxon>
        <taxon>Thermodesulfobacteriota</taxon>
        <taxon>Desulfobacteria</taxon>
        <taxon>Desulfobacterales</taxon>
        <taxon>Desulfobacteriaceae</taxon>
        <taxon>Desulfobacterium</taxon>
        <taxon>environmental samples</taxon>
    </lineage>
</organism>
<sequence>MEQLNHIASIIALTMGASWASGINLYATILMLGIMGSAGHMTLPPDLQILANPLVIFAAGVMYCVEFFADKVPGVDTGWDTIHTFIRIPGGALLAAGAVGNIDPAASLAAAIVGGGIAAGTHATKAGTRVLINASPEPVTNWTASIVEDLAVIGGLWTALKHPWIFFALLAAFIMVMIWWLPKIWRGIKKIIGAIGRLFGIKTKSDLSQDTGQHPPETDVFDKNIDIGTRLEKLKALSDKGLISQEEYQKKKEELLRGL</sequence>
<feature type="transmembrane region" description="Helical" evidence="1">
    <location>
        <begin position="47"/>
        <end position="69"/>
    </location>
</feature>
<proteinExistence type="predicted"/>
<dbReference type="InterPro" id="IPR018649">
    <property type="entry name" value="SHOCT"/>
</dbReference>
<dbReference type="Pfam" id="PF09851">
    <property type="entry name" value="SHOCT"/>
    <property type="match status" value="1"/>
</dbReference>
<keyword evidence="1" id="KW-0812">Transmembrane</keyword>
<dbReference type="AlphaFoldDB" id="A0A445N3N1"/>
<dbReference type="Pfam" id="PF13548">
    <property type="entry name" value="DUF4126"/>
    <property type="match status" value="1"/>
</dbReference>
<dbReference type="InterPro" id="IPR025196">
    <property type="entry name" value="DUF4126"/>
</dbReference>
<keyword evidence="1" id="KW-0472">Membrane</keyword>
<dbReference type="EMBL" id="OJIN01000235">
    <property type="protein sequence ID" value="SPD76308.1"/>
    <property type="molecule type" value="Genomic_DNA"/>
</dbReference>
<evidence type="ECO:0008006" key="5">
    <source>
        <dbReference type="Google" id="ProtNLM"/>
    </source>
</evidence>
<name>A0A445N3N1_9BACT</name>
<feature type="domain" description="DUF4126" evidence="3">
    <location>
        <begin position="11"/>
        <end position="182"/>
    </location>
</feature>
<evidence type="ECO:0000256" key="1">
    <source>
        <dbReference type="SAM" id="Phobius"/>
    </source>
</evidence>
<evidence type="ECO:0000313" key="4">
    <source>
        <dbReference type="EMBL" id="SPD76308.1"/>
    </source>
</evidence>
<protein>
    <recommendedName>
        <fullName evidence="5">DUF4126 domain-containing protein</fullName>
    </recommendedName>
</protein>
<feature type="transmembrane region" description="Helical" evidence="1">
    <location>
        <begin position="164"/>
        <end position="181"/>
    </location>
</feature>
<evidence type="ECO:0000259" key="2">
    <source>
        <dbReference type="Pfam" id="PF09851"/>
    </source>
</evidence>
<evidence type="ECO:0000259" key="3">
    <source>
        <dbReference type="Pfam" id="PF13548"/>
    </source>
</evidence>
<gene>
    <name evidence="4" type="ORF">PITCH_A890017</name>
</gene>
<keyword evidence="1" id="KW-1133">Transmembrane helix</keyword>
<reference evidence="4" key="1">
    <citation type="submission" date="2018-01" db="EMBL/GenBank/DDBJ databases">
        <authorList>
            <person name="Regsiter A."/>
            <person name="William W."/>
        </authorList>
    </citation>
    <scope>NUCLEOTIDE SEQUENCE</scope>
    <source>
        <strain evidence="4">TRIP AH-1</strain>
    </source>
</reference>
<feature type="domain" description="SHOCT" evidence="2">
    <location>
        <begin position="230"/>
        <end position="256"/>
    </location>
</feature>
<accession>A0A445N3N1</accession>